<dbReference type="AlphaFoldDB" id="A0A9P7F5U3"/>
<dbReference type="InterPro" id="IPR046700">
    <property type="entry name" value="DUF6570"/>
</dbReference>
<feature type="non-terminal residue" evidence="2">
    <location>
        <position position="1"/>
    </location>
</feature>
<proteinExistence type="predicted"/>
<dbReference type="EMBL" id="JABBWM010000028">
    <property type="protein sequence ID" value="KAG2108205.1"/>
    <property type="molecule type" value="Genomic_DNA"/>
</dbReference>
<name>A0A9P7F5U3_9AGAM</name>
<dbReference type="Proteomes" id="UP000823399">
    <property type="component" value="Unassembled WGS sequence"/>
</dbReference>
<organism evidence="2 3">
    <name type="scientific">Suillus discolor</name>
    <dbReference type="NCBI Taxonomy" id="1912936"/>
    <lineage>
        <taxon>Eukaryota</taxon>
        <taxon>Fungi</taxon>
        <taxon>Dikarya</taxon>
        <taxon>Basidiomycota</taxon>
        <taxon>Agaricomycotina</taxon>
        <taxon>Agaricomycetes</taxon>
        <taxon>Agaricomycetidae</taxon>
        <taxon>Boletales</taxon>
        <taxon>Suillineae</taxon>
        <taxon>Suillaceae</taxon>
        <taxon>Suillus</taxon>
    </lineage>
</organism>
<evidence type="ECO:0000313" key="3">
    <source>
        <dbReference type="Proteomes" id="UP000823399"/>
    </source>
</evidence>
<sequence length="150" mass="16901">IMQHVSASFMFKNKNLDGVILDKARIVEDSPDLTMINVCANSLTALLRENSLPCFALANGLYYGELLTYFKDLTWIEQKICTIYSTTAYVTRLFQSSDLLQPKVFYGDICTHDMNVISTVFVLPRTPADVNGFLCIIFVSPGKFESDHLN</sequence>
<accession>A0A9P7F5U3</accession>
<dbReference type="GeneID" id="64693638"/>
<evidence type="ECO:0000259" key="1">
    <source>
        <dbReference type="Pfam" id="PF20209"/>
    </source>
</evidence>
<dbReference type="OrthoDB" id="2683444at2759"/>
<evidence type="ECO:0000313" key="2">
    <source>
        <dbReference type="EMBL" id="KAG2108205.1"/>
    </source>
</evidence>
<dbReference type="Pfam" id="PF20209">
    <property type="entry name" value="DUF6570"/>
    <property type="match status" value="1"/>
</dbReference>
<reference evidence="2" key="1">
    <citation type="journal article" date="2020" name="New Phytol.">
        <title>Comparative genomics reveals dynamic genome evolution in host specialist ectomycorrhizal fungi.</title>
        <authorList>
            <person name="Lofgren L.A."/>
            <person name="Nguyen N.H."/>
            <person name="Vilgalys R."/>
            <person name="Ruytinx J."/>
            <person name="Liao H.L."/>
            <person name="Branco S."/>
            <person name="Kuo A."/>
            <person name="LaButti K."/>
            <person name="Lipzen A."/>
            <person name="Andreopoulos W."/>
            <person name="Pangilinan J."/>
            <person name="Riley R."/>
            <person name="Hundley H."/>
            <person name="Na H."/>
            <person name="Barry K."/>
            <person name="Grigoriev I.V."/>
            <person name="Stajich J.E."/>
            <person name="Kennedy P.G."/>
        </authorList>
    </citation>
    <scope>NUCLEOTIDE SEQUENCE</scope>
    <source>
        <strain evidence="2">FC423</strain>
    </source>
</reference>
<gene>
    <name evidence="2" type="ORF">F5147DRAFT_577097</name>
</gene>
<protein>
    <recommendedName>
        <fullName evidence="1">DUF6570 domain-containing protein</fullName>
    </recommendedName>
</protein>
<keyword evidence="3" id="KW-1185">Reference proteome</keyword>
<dbReference type="RefSeq" id="XP_041292724.1">
    <property type="nucleotide sequence ID" value="XM_041431379.1"/>
</dbReference>
<comment type="caution">
    <text evidence="2">The sequence shown here is derived from an EMBL/GenBank/DDBJ whole genome shotgun (WGS) entry which is preliminary data.</text>
</comment>
<feature type="domain" description="DUF6570" evidence="1">
    <location>
        <begin position="50"/>
        <end position="146"/>
    </location>
</feature>